<dbReference type="GO" id="GO:0003700">
    <property type="term" value="F:DNA-binding transcription factor activity"/>
    <property type="evidence" value="ECO:0007669"/>
    <property type="project" value="InterPro"/>
</dbReference>
<dbReference type="PROSITE" id="PS50931">
    <property type="entry name" value="HTH_LYSR"/>
    <property type="match status" value="1"/>
</dbReference>
<keyword evidence="3" id="KW-0238">DNA-binding</keyword>
<dbReference type="Pfam" id="PF00126">
    <property type="entry name" value="HTH_1"/>
    <property type="match status" value="1"/>
</dbReference>
<dbReference type="EMBL" id="BMGC01000017">
    <property type="protein sequence ID" value="GGB36104.1"/>
    <property type="molecule type" value="Genomic_DNA"/>
</dbReference>
<protein>
    <submittedName>
        <fullName evidence="8">LysR family transcriptional regulator</fullName>
    </submittedName>
</protein>
<feature type="domain" description="HTH lysR-type" evidence="7">
    <location>
        <begin position="2"/>
        <end position="59"/>
    </location>
</feature>
<dbReference type="InterPro" id="IPR036388">
    <property type="entry name" value="WH-like_DNA-bd_sf"/>
</dbReference>
<keyword evidence="2" id="KW-0805">Transcription regulation</keyword>
<gene>
    <name evidence="8" type="ORF">GCM10011489_25130</name>
</gene>
<evidence type="ECO:0000313" key="8">
    <source>
        <dbReference type="EMBL" id="GGB36104.1"/>
    </source>
</evidence>
<reference evidence="8" key="2">
    <citation type="submission" date="2020-09" db="EMBL/GenBank/DDBJ databases">
        <authorList>
            <person name="Sun Q."/>
            <person name="Zhou Y."/>
        </authorList>
    </citation>
    <scope>NUCLEOTIDE SEQUENCE</scope>
    <source>
        <strain evidence="8">CGMCC 1.12827</strain>
    </source>
</reference>
<evidence type="ECO:0000256" key="5">
    <source>
        <dbReference type="ARBA" id="ARBA00023163"/>
    </source>
</evidence>
<dbReference type="AlphaFoldDB" id="A0A916WWT4"/>
<keyword evidence="4" id="KW-0010">Activator</keyword>
<feature type="chain" id="PRO_5037000170" evidence="6">
    <location>
        <begin position="25"/>
        <end position="308"/>
    </location>
</feature>
<feature type="signal peptide" evidence="6">
    <location>
        <begin position="1"/>
        <end position="24"/>
    </location>
</feature>
<evidence type="ECO:0000256" key="2">
    <source>
        <dbReference type="ARBA" id="ARBA00023015"/>
    </source>
</evidence>
<reference evidence="8" key="1">
    <citation type="journal article" date="2014" name="Int. J. Syst. Evol. Microbiol.">
        <title>Complete genome sequence of Corynebacterium casei LMG S-19264T (=DSM 44701T), isolated from a smear-ripened cheese.</title>
        <authorList>
            <consortium name="US DOE Joint Genome Institute (JGI-PGF)"/>
            <person name="Walter F."/>
            <person name="Albersmeier A."/>
            <person name="Kalinowski J."/>
            <person name="Ruckert C."/>
        </authorList>
    </citation>
    <scope>NUCLEOTIDE SEQUENCE</scope>
    <source>
        <strain evidence="8">CGMCC 1.12827</strain>
    </source>
</reference>
<dbReference type="GO" id="GO:0032993">
    <property type="term" value="C:protein-DNA complex"/>
    <property type="evidence" value="ECO:0007669"/>
    <property type="project" value="TreeGrafter"/>
</dbReference>
<dbReference type="Proteomes" id="UP000621454">
    <property type="component" value="Unassembled WGS sequence"/>
</dbReference>
<dbReference type="SUPFAM" id="SSF46785">
    <property type="entry name" value="Winged helix' DNA-binding domain"/>
    <property type="match status" value="1"/>
</dbReference>
<dbReference type="Gene3D" id="1.10.10.10">
    <property type="entry name" value="Winged helix-like DNA-binding domain superfamily/Winged helix DNA-binding domain"/>
    <property type="match status" value="1"/>
</dbReference>
<comment type="caution">
    <text evidence="8">The sequence shown here is derived from an EMBL/GenBank/DDBJ whole genome shotgun (WGS) entry which is preliminary data.</text>
</comment>
<dbReference type="PANTHER" id="PTHR30346">
    <property type="entry name" value="TRANSCRIPTIONAL DUAL REGULATOR HCAR-RELATED"/>
    <property type="match status" value="1"/>
</dbReference>
<evidence type="ECO:0000256" key="1">
    <source>
        <dbReference type="ARBA" id="ARBA00009437"/>
    </source>
</evidence>
<keyword evidence="9" id="KW-1185">Reference proteome</keyword>
<dbReference type="CDD" id="cd00090">
    <property type="entry name" value="HTH_ARSR"/>
    <property type="match status" value="1"/>
</dbReference>
<keyword evidence="5" id="KW-0804">Transcription</keyword>
<evidence type="ECO:0000256" key="4">
    <source>
        <dbReference type="ARBA" id="ARBA00023159"/>
    </source>
</evidence>
<dbReference type="PANTHER" id="PTHR30346:SF29">
    <property type="entry name" value="LYSR SUBSTRATE-BINDING"/>
    <property type="match status" value="1"/>
</dbReference>
<name>A0A916WWT4_9ACTN</name>
<dbReference type="SUPFAM" id="SSF53850">
    <property type="entry name" value="Periplasmic binding protein-like II"/>
    <property type="match status" value="1"/>
</dbReference>
<keyword evidence="6" id="KW-0732">Signal</keyword>
<organism evidence="8 9">
    <name type="scientific">Gordonia jinhuaensis</name>
    <dbReference type="NCBI Taxonomy" id="1517702"/>
    <lineage>
        <taxon>Bacteria</taxon>
        <taxon>Bacillati</taxon>
        <taxon>Actinomycetota</taxon>
        <taxon>Actinomycetes</taxon>
        <taxon>Mycobacteriales</taxon>
        <taxon>Gordoniaceae</taxon>
        <taxon>Gordonia</taxon>
    </lineage>
</organism>
<dbReference type="InterPro" id="IPR036390">
    <property type="entry name" value="WH_DNA-bd_sf"/>
</dbReference>
<dbReference type="Pfam" id="PF03466">
    <property type="entry name" value="LysR_substrate"/>
    <property type="match status" value="1"/>
</dbReference>
<proteinExistence type="inferred from homology"/>
<accession>A0A916WWT4</accession>
<comment type="similarity">
    <text evidence="1">Belongs to the LysR transcriptional regulatory family.</text>
</comment>
<dbReference type="RefSeq" id="WP_188586929.1">
    <property type="nucleotide sequence ID" value="NZ_BMGC01000017.1"/>
</dbReference>
<dbReference type="InterPro" id="IPR000847">
    <property type="entry name" value="LysR_HTH_N"/>
</dbReference>
<evidence type="ECO:0000256" key="3">
    <source>
        <dbReference type="ARBA" id="ARBA00023125"/>
    </source>
</evidence>
<dbReference type="Gene3D" id="3.40.190.290">
    <property type="match status" value="1"/>
</dbReference>
<evidence type="ECO:0000259" key="7">
    <source>
        <dbReference type="PROSITE" id="PS50931"/>
    </source>
</evidence>
<evidence type="ECO:0000256" key="6">
    <source>
        <dbReference type="SAM" id="SignalP"/>
    </source>
</evidence>
<dbReference type="GO" id="GO:0003677">
    <property type="term" value="F:DNA binding"/>
    <property type="evidence" value="ECO:0007669"/>
    <property type="project" value="UniProtKB-KW"/>
</dbReference>
<sequence length="308" mass="32888">MVDLHRLRILRALIAAGSVNGAAAALQYTPSAISQHIAALQRETGLVLVERVGRGVVPTPAAHTLAAAGDEVFDRVAELDRVVADLRDARRTRCSVRYFASAGGAWIPPIIADVVRTHPEVSLDLILDELHPLAPGEPGPDIDITVTTAMDQPTGHPGDPYDVHPLLVDPYVAVVHRDSPLAQRESIRVAELAEVVLVDNDAARGPCRQGLLNACTAAGFTPEFAIETHDYASGMSVVAEGVGVTIVPRLGLVNVPEAVVAIELTDPTPERHIIVRIRRSSRDNPVVTRILELLRARVAVSAVAVTQN</sequence>
<evidence type="ECO:0000313" key="9">
    <source>
        <dbReference type="Proteomes" id="UP000621454"/>
    </source>
</evidence>
<dbReference type="InterPro" id="IPR011991">
    <property type="entry name" value="ArsR-like_HTH"/>
</dbReference>
<dbReference type="InterPro" id="IPR005119">
    <property type="entry name" value="LysR_subst-bd"/>
</dbReference>